<evidence type="ECO:0000313" key="2">
    <source>
        <dbReference type="Proteomes" id="UP000092584"/>
    </source>
</evidence>
<name>A0A1B8TWG6_9FLAO</name>
<dbReference type="OrthoDB" id="978748at2"/>
<gene>
    <name evidence="1" type="ORF">LPB3_06625</name>
</gene>
<reference evidence="2" key="1">
    <citation type="submission" date="2016-02" db="EMBL/GenBank/DDBJ databases">
        <authorList>
            <person name="Shin S.-K."/>
            <person name="Yi H."/>
            <person name="Kim E."/>
        </authorList>
    </citation>
    <scope>NUCLEOTIDE SEQUENCE [LARGE SCALE GENOMIC DNA]</scope>
    <source>
        <strain evidence="2">LPB0003</strain>
    </source>
</reference>
<accession>A0A1B8TWG6</accession>
<dbReference type="KEGG" id="pob:LPB03_05865"/>
<dbReference type="STRING" id="1774273.LPB03_05865"/>
<keyword evidence="2" id="KW-1185">Reference proteome</keyword>
<proteinExistence type="predicted"/>
<sequence length="160" mass="19266">MKASTIKQLKDELTHKTANELKELCLQLARFKVENKELLTYLLFEAHNEAQYIENIKLFIDHEFKDIDTKNGYYVRKKIRKILTSCKKFIRFSKKKETEAEILLHFSKKLKNYNPYFKRSNRLQNIFQTQIKMAKNAIDKLHEDLQYDYQLELDAILDND</sequence>
<comment type="caution">
    <text evidence="1">The sequence shown here is derived from an EMBL/GenBank/DDBJ whole genome shotgun (WGS) entry which is preliminary data.</text>
</comment>
<dbReference type="AlphaFoldDB" id="A0A1B8TWG6"/>
<dbReference type="Proteomes" id="UP000092584">
    <property type="component" value="Unassembled WGS sequence"/>
</dbReference>
<evidence type="ECO:0000313" key="1">
    <source>
        <dbReference type="EMBL" id="OBY64071.1"/>
    </source>
</evidence>
<dbReference type="RefSeq" id="WP_065318823.1">
    <property type="nucleotide sequence ID" value="NZ_CAXBLX010000005.1"/>
</dbReference>
<organism evidence="1 2">
    <name type="scientific">Polaribacter vadi</name>
    <dbReference type="NCBI Taxonomy" id="1774273"/>
    <lineage>
        <taxon>Bacteria</taxon>
        <taxon>Pseudomonadati</taxon>
        <taxon>Bacteroidota</taxon>
        <taxon>Flavobacteriia</taxon>
        <taxon>Flavobacteriales</taxon>
        <taxon>Flavobacteriaceae</taxon>
    </lineage>
</organism>
<dbReference type="EMBL" id="LSFM01000022">
    <property type="protein sequence ID" value="OBY64071.1"/>
    <property type="molecule type" value="Genomic_DNA"/>
</dbReference>
<protein>
    <submittedName>
        <fullName evidence="1">Uncharacterized protein</fullName>
    </submittedName>
</protein>